<protein>
    <submittedName>
        <fullName evidence="1">Uncharacterized protein</fullName>
    </submittedName>
</protein>
<gene>
    <name evidence="1" type="ORF">BECKLPF1236B_GA0070989_10016</name>
</gene>
<reference evidence="1" key="1">
    <citation type="submission" date="2019-02" db="EMBL/GenBank/DDBJ databases">
        <authorList>
            <person name="Gruber-Vodicka R. H."/>
            <person name="Seah K. B. B."/>
        </authorList>
    </citation>
    <scope>NUCLEOTIDE SEQUENCE</scope>
    <source>
        <strain evidence="1">BECK_S313</strain>
    </source>
</reference>
<evidence type="ECO:0000313" key="1">
    <source>
        <dbReference type="EMBL" id="VFK05795.1"/>
    </source>
</evidence>
<proteinExistence type="predicted"/>
<dbReference type="EMBL" id="CAADFK010000001">
    <property type="protein sequence ID" value="VFK05795.1"/>
    <property type="molecule type" value="Genomic_DNA"/>
</dbReference>
<accession>A0A450VLY2</accession>
<sequence length="91" mass="10147">MELKKNVICPQGALCSQVNNTEGKPQAGYTEPSYDRSLSYPRIFQCAQKETFARSAKSRDIRISRRYLVALSSQGLSPERIPEVTGLPIAE</sequence>
<dbReference type="AlphaFoldDB" id="A0A450VLY2"/>
<name>A0A450VLY2_9GAMM</name>
<organism evidence="1">
    <name type="scientific">Candidatus Kentrum sp. LPFa</name>
    <dbReference type="NCBI Taxonomy" id="2126335"/>
    <lineage>
        <taxon>Bacteria</taxon>
        <taxon>Pseudomonadati</taxon>
        <taxon>Pseudomonadota</taxon>
        <taxon>Gammaproteobacteria</taxon>
        <taxon>Candidatus Kentrum</taxon>
    </lineage>
</organism>